<gene>
    <name evidence="1" type="ORF">Amon01_001021100</name>
</gene>
<name>A0A9W6T810_AMBMO</name>
<accession>A0A9W6T810</accession>
<dbReference type="EMBL" id="BSXU01018879">
    <property type="protein sequence ID" value="GME85790.1"/>
    <property type="molecule type" value="Genomic_DNA"/>
</dbReference>
<organism evidence="1 2">
    <name type="scientific">Ambrosiozyma monospora</name>
    <name type="common">Yeast</name>
    <name type="synonym">Endomycopsis monosporus</name>
    <dbReference type="NCBI Taxonomy" id="43982"/>
    <lineage>
        <taxon>Eukaryota</taxon>
        <taxon>Fungi</taxon>
        <taxon>Dikarya</taxon>
        <taxon>Ascomycota</taxon>
        <taxon>Saccharomycotina</taxon>
        <taxon>Pichiomycetes</taxon>
        <taxon>Pichiales</taxon>
        <taxon>Pichiaceae</taxon>
        <taxon>Ambrosiozyma</taxon>
    </lineage>
</organism>
<evidence type="ECO:0000313" key="1">
    <source>
        <dbReference type="EMBL" id="GME85790.1"/>
    </source>
</evidence>
<protein>
    <submittedName>
        <fullName evidence="1">Unnamed protein product</fullName>
    </submittedName>
</protein>
<proteinExistence type="predicted"/>
<dbReference type="AlphaFoldDB" id="A0A9W6T810"/>
<dbReference type="Proteomes" id="UP001165063">
    <property type="component" value="Unassembled WGS sequence"/>
</dbReference>
<reference evidence="1" key="1">
    <citation type="submission" date="2023-04" db="EMBL/GenBank/DDBJ databases">
        <title>Ambrosiozyma monospora NBRC 1965.</title>
        <authorList>
            <person name="Ichikawa N."/>
            <person name="Sato H."/>
            <person name="Tonouchi N."/>
        </authorList>
    </citation>
    <scope>NUCLEOTIDE SEQUENCE</scope>
    <source>
        <strain evidence="1">NBRC 1965</strain>
    </source>
</reference>
<sequence length="471" mass="53766">MAFSNSNSNLYETGIKLASCLPHEIQCIILKFIIEDFLYFKCCMYDPDHLMHHVFDVDDFFDYRDYFFDQTTIECSNSMQAEMLSMTGHDDLLDDIICMALEELELRLPLGEVAESPFIDEFITFVTSRSVQLKRVELFAPQLSSDKEFANPNTMKLLEFHSDRLSLDCGISFLESHDNCLSLKFVSSLFLRDFELPALLDPNLLYKLTSLTKVTVGLYKTGALSNVERIMEHLQLAAPSVKHLYLKFRTGQDSEESCVDLLVQANTFIRKHKNLHIQFDICFYRLPIGTKWRLDSKTPLSLPLHTAYPTNTKEADRIEQWCSVSGITALHLFSNSMPLLTDTEMITFTRTLSSTVSTMVLRNFSAEYEIVLDGFRSLKGLEISDSVLNKFPSLPESLRKLSIKYVNDLTMSDVDHGITLPTGLCSLEWHGNLGCFTLPKILNIDKLLDLKNVSVVIDPFQSNNLYDLLLL</sequence>
<comment type="caution">
    <text evidence="1">The sequence shown here is derived from an EMBL/GenBank/DDBJ whole genome shotgun (WGS) entry which is preliminary data.</text>
</comment>
<evidence type="ECO:0000313" key="2">
    <source>
        <dbReference type="Proteomes" id="UP001165063"/>
    </source>
</evidence>
<keyword evidence="2" id="KW-1185">Reference proteome</keyword>